<dbReference type="KEGG" id="hut:Huta_2363"/>
<dbReference type="HOGENOM" id="CLU_055067_0_0_2"/>
<evidence type="ECO:0008006" key="4">
    <source>
        <dbReference type="Google" id="ProtNLM"/>
    </source>
</evidence>
<protein>
    <recommendedName>
        <fullName evidence="4">CopG domain protein DNA-binding domain protein</fullName>
    </recommendedName>
</protein>
<evidence type="ECO:0000256" key="1">
    <source>
        <dbReference type="SAM" id="MobiDB-lite"/>
    </source>
</evidence>
<dbReference type="eggNOG" id="arCOG04566">
    <property type="taxonomic scope" value="Archaea"/>
</dbReference>
<dbReference type="Gene3D" id="1.10.287.1490">
    <property type="match status" value="1"/>
</dbReference>
<sequence length="305" mass="33244">MASESTDSPDAAVQLPPELDEWLAQHAAELDVERDELVARLLTTYRTTAERVEGDVDADLSVLLDREHIESIVRDVLDENEPRDGSGEIEAATEALTDRIEEVDDRFQEKLDDVRSRVVQVKREADAKAPADHDHDAFDRLDVIEERLDSLEADFAALSADVDSRASQSALEELADDVAATDESLTAQDDRLDDVEEKLQTVAWAISDLREAQARDETETVDRIKAAAGRHDVSRAVCENCGDGVEIALLTRAACPHCEAAVTTVEPSSGFFGKPRLVTATPIEGTVEDDADGDVGAPDRRGDSP</sequence>
<proteinExistence type="predicted"/>
<evidence type="ECO:0000313" key="3">
    <source>
        <dbReference type="Proteomes" id="UP000002071"/>
    </source>
</evidence>
<accession>C7NVK6</accession>
<name>C7NVK6_HALUD</name>
<gene>
    <name evidence="2" type="ordered locus">Huta_2363</name>
</gene>
<organism evidence="2 3">
    <name type="scientific">Halorhabdus utahensis (strain DSM 12940 / JCM 11049 / AX-2)</name>
    <dbReference type="NCBI Taxonomy" id="519442"/>
    <lineage>
        <taxon>Archaea</taxon>
        <taxon>Methanobacteriati</taxon>
        <taxon>Methanobacteriota</taxon>
        <taxon>Stenosarchaea group</taxon>
        <taxon>Halobacteria</taxon>
        <taxon>Halobacteriales</taxon>
        <taxon>Haloarculaceae</taxon>
        <taxon>Halorhabdus</taxon>
    </lineage>
</organism>
<dbReference type="OrthoDB" id="178000at2157"/>
<dbReference type="AlphaFoldDB" id="C7NVK6"/>
<dbReference type="EMBL" id="CP001687">
    <property type="protein sequence ID" value="ACV12529.1"/>
    <property type="molecule type" value="Genomic_DNA"/>
</dbReference>
<dbReference type="GeneID" id="8384662"/>
<keyword evidence="3" id="KW-1185">Reference proteome</keyword>
<reference evidence="2 3" key="1">
    <citation type="journal article" date="2009" name="Stand. Genomic Sci.">
        <title>Complete genome sequence of Halorhabdus utahensis type strain (AX-2).</title>
        <authorList>
            <person name="Anderson I."/>
            <person name="Tindall B.J."/>
            <person name="Pomrenke H."/>
            <person name="Goker M."/>
            <person name="Lapidus A."/>
            <person name="Nolan M."/>
            <person name="Copeland A."/>
            <person name="Glavina Del Rio T."/>
            <person name="Chen F."/>
            <person name="Tice H."/>
            <person name="Cheng J.F."/>
            <person name="Lucas S."/>
            <person name="Chertkov O."/>
            <person name="Bruce D."/>
            <person name="Brettin T."/>
            <person name="Detter J.C."/>
            <person name="Han C."/>
            <person name="Goodwin L."/>
            <person name="Land M."/>
            <person name="Hauser L."/>
            <person name="Chang Y.J."/>
            <person name="Jeffries C.D."/>
            <person name="Pitluck S."/>
            <person name="Pati A."/>
            <person name="Mavromatis K."/>
            <person name="Ivanova N."/>
            <person name="Ovchinnikova G."/>
            <person name="Chen A."/>
            <person name="Palaniappan K."/>
            <person name="Chain P."/>
            <person name="Rohde M."/>
            <person name="Bristow J."/>
            <person name="Eisen J.A."/>
            <person name="Markowitz V."/>
            <person name="Hugenholtz P."/>
            <person name="Kyrpides N.C."/>
            <person name="Klenk H.P."/>
        </authorList>
    </citation>
    <scope>NUCLEOTIDE SEQUENCE [LARGE SCALE GENOMIC DNA]</scope>
    <source>
        <strain evidence="3">DSM 12940 / JCM 11049 / AX-2</strain>
    </source>
</reference>
<feature type="region of interest" description="Disordered" evidence="1">
    <location>
        <begin position="282"/>
        <end position="305"/>
    </location>
</feature>
<dbReference type="STRING" id="519442.Huta_2363"/>
<evidence type="ECO:0000313" key="2">
    <source>
        <dbReference type="EMBL" id="ACV12529.1"/>
    </source>
</evidence>
<dbReference type="Proteomes" id="UP000002071">
    <property type="component" value="Chromosome"/>
</dbReference>
<dbReference type="RefSeq" id="WP_015790096.1">
    <property type="nucleotide sequence ID" value="NC_013158.1"/>
</dbReference>